<keyword evidence="2" id="KW-0560">Oxidoreductase</keyword>
<reference evidence="7" key="1">
    <citation type="journal article" date="2023" name="Arch. Microbiol.">
        <title>Desulfoferula mesophilus gen. nov. sp. nov., a mesophilic sulfate-reducing bacterium isolated from a brackish lake sediment.</title>
        <authorList>
            <person name="Watanabe T."/>
            <person name="Yabe T."/>
            <person name="Tsuji J.M."/>
            <person name="Fukui M."/>
        </authorList>
    </citation>
    <scope>NUCLEOTIDE SEQUENCE [LARGE SCALE GENOMIC DNA]</scope>
    <source>
        <strain evidence="7">12FAK</strain>
    </source>
</reference>
<dbReference type="KEGG" id="dmp:FAK_39260"/>
<accession>A0AAU9EJF3</accession>
<keyword evidence="1" id="KW-0479">Metal-binding</keyword>
<dbReference type="GO" id="GO:0016491">
    <property type="term" value="F:oxidoreductase activity"/>
    <property type="evidence" value="ECO:0007669"/>
    <property type="project" value="UniProtKB-KW"/>
</dbReference>
<evidence type="ECO:0000256" key="3">
    <source>
        <dbReference type="ARBA" id="ARBA00023004"/>
    </source>
</evidence>
<dbReference type="GO" id="GO:0046872">
    <property type="term" value="F:metal ion binding"/>
    <property type="evidence" value="ECO:0007669"/>
    <property type="project" value="UniProtKB-KW"/>
</dbReference>
<evidence type="ECO:0000256" key="2">
    <source>
        <dbReference type="ARBA" id="ARBA00023002"/>
    </source>
</evidence>
<organism evidence="6 7">
    <name type="scientific">Desulfoferula mesophila</name>
    <dbReference type="NCBI Taxonomy" id="3058419"/>
    <lineage>
        <taxon>Bacteria</taxon>
        <taxon>Pseudomonadati</taxon>
        <taxon>Thermodesulfobacteriota</taxon>
        <taxon>Desulfarculia</taxon>
        <taxon>Desulfarculales</taxon>
        <taxon>Desulfarculaceae</taxon>
        <taxon>Desulfoferula</taxon>
    </lineage>
</organism>
<gene>
    <name evidence="6" type="ORF">FAK_39260</name>
</gene>
<keyword evidence="3" id="KW-0408">Iron</keyword>
<dbReference type="AlphaFoldDB" id="A0AAU9EJF3"/>
<evidence type="ECO:0000313" key="7">
    <source>
        <dbReference type="Proteomes" id="UP001366166"/>
    </source>
</evidence>
<proteinExistence type="predicted"/>
<dbReference type="InterPro" id="IPR003813">
    <property type="entry name" value="MvhD/FlpD"/>
</dbReference>
<keyword evidence="4" id="KW-0411">Iron-sulfur</keyword>
<sequence>MSEEFEPRILAYCCQWCSYAAADLAGSMRLQYPPNVRIIQVPCTGRVDLLYLLRALEDGADGVFLSGCLLDDCHYVNGNYKALKRVEKAKEMLEALGIEPERVEMFFNSSAMGPQFAQTCNDFTERIRQLGPLYPQPRQAAAGA</sequence>
<keyword evidence="7" id="KW-1185">Reference proteome</keyword>
<dbReference type="Pfam" id="PF02662">
    <property type="entry name" value="FlpD"/>
    <property type="match status" value="1"/>
</dbReference>
<dbReference type="GO" id="GO:0051536">
    <property type="term" value="F:iron-sulfur cluster binding"/>
    <property type="evidence" value="ECO:0007669"/>
    <property type="project" value="UniProtKB-KW"/>
</dbReference>
<dbReference type="EMBL" id="AP028679">
    <property type="protein sequence ID" value="BEQ16860.1"/>
    <property type="molecule type" value="Genomic_DNA"/>
</dbReference>
<evidence type="ECO:0000256" key="1">
    <source>
        <dbReference type="ARBA" id="ARBA00022723"/>
    </source>
</evidence>
<name>A0AAU9EJF3_9BACT</name>
<evidence type="ECO:0000313" key="6">
    <source>
        <dbReference type="EMBL" id="BEQ16860.1"/>
    </source>
</evidence>
<dbReference type="Proteomes" id="UP001366166">
    <property type="component" value="Chromosome"/>
</dbReference>
<evidence type="ECO:0000256" key="4">
    <source>
        <dbReference type="ARBA" id="ARBA00023014"/>
    </source>
</evidence>
<protein>
    <submittedName>
        <fullName evidence="6">Methyl-viologen-reducing hydrogenase subunit delta</fullName>
    </submittedName>
</protein>
<feature type="domain" description="F420-non-reducing hydrogenase iron-sulfur subunit D" evidence="5">
    <location>
        <begin position="9"/>
        <end position="131"/>
    </location>
</feature>
<dbReference type="RefSeq" id="WP_338603313.1">
    <property type="nucleotide sequence ID" value="NZ_AP028679.1"/>
</dbReference>
<evidence type="ECO:0000259" key="5">
    <source>
        <dbReference type="Pfam" id="PF02662"/>
    </source>
</evidence>